<dbReference type="AlphaFoldDB" id="A0A327YHB7"/>
<dbReference type="EMBL" id="QLMG01000008">
    <property type="protein sequence ID" value="RAK19712.1"/>
    <property type="molecule type" value="Genomic_DNA"/>
</dbReference>
<dbReference type="InterPro" id="IPR050259">
    <property type="entry name" value="SDR"/>
</dbReference>
<dbReference type="OrthoDB" id="9804774at2"/>
<evidence type="ECO:0000256" key="1">
    <source>
        <dbReference type="ARBA" id="ARBA00006484"/>
    </source>
</evidence>
<dbReference type="PANTHER" id="PTHR42879">
    <property type="entry name" value="3-OXOACYL-(ACYL-CARRIER-PROTEIN) REDUCTASE"/>
    <property type="match status" value="1"/>
</dbReference>
<keyword evidence="3" id="KW-1185">Reference proteome</keyword>
<comment type="similarity">
    <text evidence="1">Belongs to the short-chain dehydrogenases/reductases (SDR) family.</text>
</comment>
<proteinExistence type="inferred from homology"/>
<gene>
    <name evidence="2" type="ORF">ATI53_100894</name>
</gene>
<reference evidence="2 3" key="1">
    <citation type="submission" date="2018-06" db="EMBL/GenBank/DDBJ databases">
        <title>Genomic Encyclopedia of Archaeal and Bacterial Type Strains, Phase II (KMG-II): from individual species to whole genera.</title>
        <authorList>
            <person name="Goeker M."/>
        </authorList>
    </citation>
    <scope>NUCLEOTIDE SEQUENCE [LARGE SCALE GENOMIC DNA]</scope>
    <source>
        <strain evidence="2 3">DSM 22011</strain>
    </source>
</reference>
<accession>A0A327YHB7</accession>
<protein>
    <submittedName>
        <fullName evidence="2">3-oxoacyl-[acyl-carrier protein] reductase</fullName>
    </submittedName>
</protein>
<evidence type="ECO:0000313" key="2">
    <source>
        <dbReference type="EMBL" id="RAK19712.1"/>
    </source>
</evidence>
<dbReference type="RefSeq" id="WP_009504133.1">
    <property type="nucleotide sequence ID" value="NZ_LIGK01000008.1"/>
</dbReference>
<name>A0A327YHB7_9RHOB</name>
<dbReference type="SUPFAM" id="SSF51735">
    <property type="entry name" value="NAD(P)-binding Rossmann-fold domains"/>
    <property type="match status" value="1"/>
</dbReference>
<dbReference type="Proteomes" id="UP000249165">
    <property type="component" value="Unassembled WGS sequence"/>
</dbReference>
<evidence type="ECO:0000313" key="3">
    <source>
        <dbReference type="Proteomes" id="UP000249165"/>
    </source>
</evidence>
<comment type="caution">
    <text evidence="2">The sequence shown here is derived from an EMBL/GenBank/DDBJ whole genome shotgun (WGS) entry which is preliminary data.</text>
</comment>
<sequence>MDLGLTDRRALVLASSRGLGRGIAEALAAEGARVMLTGRDAATLEAVAAQINARGAGQADWMQVDLTAPDFAARTAEHVRDRFGGVDILVNNTGGPKPGAARDIDVAVLMAQAQAMVASVIDLTGRLIPGMCAQGWGRVLTVASSGVEQPIPNLALSNTLRGALAGWNKTLATEVAGEGVTCNMLLPGRIHTDRLDQLDGAVAETQGKPLDEVRAASRRAIPAKRYGRVDEFGAVGAFLCSEPAGYVTGSMVRCDGGMISSV</sequence>
<dbReference type="InterPro" id="IPR036291">
    <property type="entry name" value="NAD(P)-bd_dom_sf"/>
</dbReference>
<dbReference type="PRINTS" id="PR00081">
    <property type="entry name" value="GDHRDH"/>
</dbReference>
<dbReference type="Gene3D" id="3.40.50.720">
    <property type="entry name" value="NAD(P)-binding Rossmann-like Domain"/>
    <property type="match status" value="1"/>
</dbReference>
<dbReference type="Pfam" id="PF13561">
    <property type="entry name" value="adh_short_C2"/>
    <property type="match status" value="1"/>
</dbReference>
<organism evidence="2 3">
    <name type="scientific">Salipiger aestuarii</name>
    <dbReference type="NCBI Taxonomy" id="568098"/>
    <lineage>
        <taxon>Bacteria</taxon>
        <taxon>Pseudomonadati</taxon>
        <taxon>Pseudomonadota</taxon>
        <taxon>Alphaproteobacteria</taxon>
        <taxon>Rhodobacterales</taxon>
        <taxon>Roseobacteraceae</taxon>
        <taxon>Salipiger</taxon>
    </lineage>
</organism>
<dbReference type="InterPro" id="IPR002347">
    <property type="entry name" value="SDR_fam"/>
</dbReference>
<dbReference type="PANTHER" id="PTHR42879:SF6">
    <property type="entry name" value="NADPH-DEPENDENT REDUCTASE BACG"/>
    <property type="match status" value="1"/>
</dbReference>